<evidence type="ECO:0000256" key="3">
    <source>
        <dbReference type="ARBA" id="ARBA00022723"/>
    </source>
</evidence>
<dbReference type="GO" id="GO:0020037">
    <property type="term" value="F:heme binding"/>
    <property type="evidence" value="ECO:0007669"/>
    <property type="project" value="InterPro"/>
</dbReference>
<evidence type="ECO:0000256" key="2">
    <source>
        <dbReference type="ARBA" id="ARBA00022617"/>
    </source>
</evidence>
<reference evidence="8" key="1">
    <citation type="submission" date="2020-07" db="EMBL/GenBank/DDBJ databases">
        <title>Huge and variable diversity of episymbiotic CPR bacteria and DPANN archaea in groundwater ecosystems.</title>
        <authorList>
            <person name="He C.Y."/>
            <person name="Keren R."/>
            <person name="Whittaker M."/>
            <person name="Farag I.F."/>
            <person name="Doudna J."/>
            <person name="Cate J.H.D."/>
            <person name="Banfield J.F."/>
        </authorList>
    </citation>
    <scope>NUCLEOTIDE SEQUENCE</scope>
    <source>
        <strain evidence="8">NC_groundwater_1813_Pr3_B-0.1um_71_17</strain>
    </source>
</reference>
<accession>A0A933WBN3</accession>
<keyword evidence="2" id="KW-0349">Heme</keyword>
<keyword evidence="4" id="KW-0249">Electron transport</keyword>
<organism evidence="8 9">
    <name type="scientific">Eiseniibacteriota bacterium</name>
    <dbReference type="NCBI Taxonomy" id="2212470"/>
    <lineage>
        <taxon>Bacteria</taxon>
        <taxon>Candidatus Eiseniibacteriota</taxon>
    </lineage>
</organism>
<dbReference type="InterPro" id="IPR020942">
    <property type="entry name" value="Cyt_c_III_dom"/>
</dbReference>
<gene>
    <name evidence="8" type="ORF">HZA61_13535</name>
</gene>
<sequence length="253" mass="27551">MRAPALLLWTFLLAVLGLSLARPHAMLSPAALTKEHAALERDCLACHDLGRGVPDARCTKCHEVARIGLFTTKGVAIAKPNVKASFHQRLRETRCLACHTEHPGSRGQAAHAGFTHAMLSPADRGHCASCHEPPGDALHRGVTGSCASCHTSERWKPATFAHEKYWALDRAHTTTCVTCHPGSMFEKYTCYGCHEHSPARIAREHDEVRGNLDDCVRCHRGPRDREGAEGAEGGEHGQGRGRAEGRREHGGDD</sequence>
<comment type="caution">
    <text evidence="8">The sequence shown here is derived from an EMBL/GenBank/DDBJ whole genome shotgun (WGS) entry which is preliminary data.</text>
</comment>
<evidence type="ECO:0000256" key="1">
    <source>
        <dbReference type="ARBA" id="ARBA00022448"/>
    </source>
</evidence>
<dbReference type="AlphaFoldDB" id="A0A933WBN3"/>
<dbReference type="SUPFAM" id="SSF48695">
    <property type="entry name" value="Multiheme cytochromes"/>
    <property type="match status" value="1"/>
</dbReference>
<feature type="region of interest" description="Disordered" evidence="6">
    <location>
        <begin position="220"/>
        <end position="253"/>
    </location>
</feature>
<protein>
    <submittedName>
        <fullName evidence="8">Class III cytochrome C family protein</fullName>
    </submittedName>
</protein>
<keyword evidence="3" id="KW-0479">Metal-binding</keyword>
<evidence type="ECO:0000256" key="6">
    <source>
        <dbReference type="SAM" id="MobiDB-lite"/>
    </source>
</evidence>
<dbReference type="GO" id="GO:0009055">
    <property type="term" value="F:electron transfer activity"/>
    <property type="evidence" value="ECO:0007669"/>
    <property type="project" value="InterPro"/>
</dbReference>
<name>A0A933WBN3_UNCEI</name>
<dbReference type="GO" id="GO:0046872">
    <property type="term" value="F:metal ion binding"/>
    <property type="evidence" value="ECO:0007669"/>
    <property type="project" value="UniProtKB-KW"/>
</dbReference>
<dbReference type="InterPro" id="IPR036280">
    <property type="entry name" value="Multihaem_cyt_sf"/>
</dbReference>
<dbReference type="Pfam" id="PF02085">
    <property type="entry name" value="Cytochrom_CIII"/>
    <property type="match status" value="1"/>
</dbReference>
<dbReference type="Gene3D" id="3.90.10.10">
    <property type="entry name" value="Cytochrome C3"/>
    <property type="match status" value="2"/>
</dbReference>
<evidence type="ECO:0000256" key="5">
    <source>
        <dbReference type="ARBA" id="ARBA00023004"/>
    </source>
</evidence>
<proteinExistence type="predicted"/>
<dbReference type="Proteomes" id="UP000696931">
    <property type="component" value="Unassembled WGS sequence"/>
</dbReference>
<evidence type="ECO:0000313" key="8">
    <source>
        <dbReference type="EMBL" id="MBI5170504.1"/>
    </source>
</evidence>
<evidence type="ECO:0000259" key="7">
    <source>
        <dbReference type="Pfam" id="PF02085"/>
    </source>
</evidence>
<evidence type="ECO:0000313" key="9">
    <source>
        <dbReference type="Proteomes" id="UP000696931"/>
    </source>
</evidence>
<feature type="domain" description="Class III cytochrome C" evidence="7">
    <location>
        <begin position="34"/>
        <end position="107"/>
    </location>
</feature>
<evidence type="ECO:0000256" key="4">
    <source>
        <dbReference type="ARBA" id="ARBA00022982"/>
    </source>
</evidence>
<dbReference type="EMBL" id="JACRIW010000095">
    <property type="protein sequence ID" value="MBI5170504.1"/>
    <property type="molecule type" value="Genomic_DNA"/>
</dbReference>
<keyword evidence="5" id="KW-0408">Iron</keyword>
<keyword evidence="1" id="KW-0813">Transport</keyword>